<name>A0AAE3Y6Y1_9FLAO</name>
<organism evidence="2 3">
    <name type="scientific">Chryseobacterium rhizosphaerae</name>
    <dbReference type="NCBI Taxonomy" id="395937"/>
    <lineage>
        <taxon>Bacteria</taxon>
        <taxon>Pseudomonadati</taxon>
        <taxon>Bacteroidota</taxon>
        <taxon>Flavobacteriia</taxon>
        <taxon>Flavobacteriales</taxon>
        <taxon>Weeksellaceae</taxon>
        <taxon>Chryseobacterium group</taxon>
        <taxon>Chryseobacterium</taxon>
    </lineage>
</organism>
<protein>
    <submittedName>
        <fullName evidence="2">Uncharacterized protein</fullName>
    </submittedName>
</protein>
<comment type="caution">
    <text evidence="2">The sequence shown here is derived from an EMBL/GenBank/DDBJ whole genome shotgun (WGS) entry which is preliminary data.</text>
</comment>
<reference evidence="2" key="1">
    <citation type="submission" date="2023-07" db="EMBL/GenBank/DDBJ databases">
        <title>Sorghum-associated microbial communities from plants grown in Nebraska, USA.</title>
        <authorList>
            <person name="Schachtman D."/>
        </authorList>
    </citation>
    <scope>NUCLEOTIDE SEQUENCE</scope>
    <source>
        <strain evidence="2">DS2360</strain>
    </source>
</reference>
<evidence type="ECO:0000256" key="1">
    <source>
        <dbReference type="SAM" id="Phobius"/>
    </source>
</evidence>
<dbReference type="EMBL" id="JAVDQY010000001">
    <property type="protein sequence ID" value="MDR6525074.1"/>
    <property type="molecule type" value="Genomic_DNA"/>
</dbReference>
<gene>
    <name evidence="2" type="ORF">J2787_000444</name>
</gene>
<accession>A0AAE3Y6Y1</accession>
<evidence type="ECO:0000313" key="2">
    <source>
        <dbReference type="EMBL" id="MDR6525074.1"/>
    </source>
</evidence>
<keyword evidence="1" id="KW-0472">Membrane</keyword>
<keyword evidence="1" id="KW-0812">Transmembrane</keyword>
<keyword evidence="1" id="KW-1133">Transmembrane helix</keyword>
<sequence length="124" mass="14603">MTLKQTGLLHYIKILSVFLVLSHLFILKADYNRFSTAVLKTFHHFKIDSEQECNRMDLEHNTKSPMKCNSNYCNNFSSFFTTSFSSFTFNSLLGRDIRNRFFLYNDPAYSSFFNSIWIPPKINS</sequence>
<feature type="transmembrane region" description="Helical" evidence="1">
    <location>
        <begin position="6"/>
        <end position="27"/>
    </location>
</feature>
<dbReference type="AlphaFoldDB" id="A0AAE3Y6Y1"/>
<dbReference type="Proteomes" id="UP001184861">
    <property type="component" value="Unassembled WGS sequence"/>
</dbReference>
<proteinExistence type="predicted"/>
<evidence type="ECO:0000313" key="3">
    <source>
        <dbReference type="Proteomes" id="UP001184861"/>
    </source>
</evidence>